<evidence type="ECO:0000313" key="3">
    <source>
        <dbReference type="EMBL" id="XDI37828.1"/>
    </source>
</evidence>
<dbReference type="PANTHER" id="PTHR46825">
    <property type="entry name" value="D-ALANYL-D-ALANINE-CARBOXYPEPTIDASE/ENDOPEPTIDASE AMPH"/>
    <property type="match status" value="1"/>
</dbReference>
<dbReference type="InterPro" id="IPR001466">
    <property type="entry name" value="Beta-lactam-related"/>
</dbReference>
<gene>
    <name evidence="3" type="ORF">AB3N04_05795</name>
</gene>
<dbReference type="PANTHER" id="PTHR46825:SF9">
    <property type="entry name" value="BETA-LACTAMASE-RELATED DOMAIN-CONTAINING PROTEIN"/>
    <property type="match status" value="1"/>
</dbReference>
<dbReference type="Pfam" id="PF00144">
    <property type="entry name" value="Beta-lactamase"/>
    <property type="match status" value="1"/>
</dbReference>
<reference evidence="3" key="1">
    <citation type="submission" date="2024-07" db="EMBL/GenBank/DDBJ databases">
        <title>Identification and characteristics of an arsenic-resistant bacterial isolate, which belongs to a novel species.</title>
        <authorList>
            <person name="Juszczyk A."/>
            <person name="Kowalczyk A."/>
            <person name="Was K."/>
            <person name="Kosowicz W."/>
            <person name="Budzyn A."/>
            <person name="Latowski D."/>
        </authorList>
    </citation>
    <scope>NUCLEOTIDE SEQUENCE</scope>
    <source>
        <strain evidence="3">As8PL</strain>
    </source>
</reference>
<feature type="transmembrane region" description="Helical" evidence="1">
    <location>
        <begin position="483"/>
        <end position="502"/>
    </location>
</feature>
<dbReference type="AlphaFoldDB" id="A0AB39BVY3"/>
<evidence type="ECO:0000256" key="1">
    <source>
        <dbReference type="SAM" id="Phobius"/>
    </source>
</evidence>
<dbReference type="EC" id="3.-.-.-" evidence="3"/>
<sequence length="607" mass="69515">MNNSASKVFKMFICFLLLSILFGYHPPSTYSASEPILSEKKVEDYLKEHKKDIAGLATIVIDEDEVIYKMEGYADREKQILVNEDTVFEWGSVSKILIWISVLQLVEKGELDLETDIDNYLPNDFRSKTTFEDPITMRHLMNHTAGFDDSYTDLMIHRPTEKYILREVLEEAAITQRFPPGDIVAYSNYGSGLAAYIVEEVSGLDYREYIHKNIFEPLHMTKTSIGSEQEDNSWVKEARGEVQGYSNGLELIEPNFYSIPLYPIGSAMGTVTDLQKVLQALLAEDGVPLFNDTETIETIFEPTLYYPETTIPRVANGLFYLPSKSQHVYGHGGNSKAFSSSFYVDRNERIGVLVLTNMKDESTFTSGIPELIFGEYSHVESDVILENASQWSGMYEPARLPSTGFSKVYGLFLRGKTEQSGSHQLIMNDFHYSQLEPGIYITEDGPSLYSLDVYSKHPQMKKVLSNTYSDLLYVPYYKHLIEWGGMILAVLAILFSFIYVIVTSLRRIWTKKHLHLFLFGQHVLNLLMVMNVLWIGYQTVSMVSYAILKPYLTLNLIYIVLALINSGYLSVKVKNQCLGKREKRVWIMTIVFTVILCANLLYWEFYY</sequence>
<organism evidence="3">
    <name type="scientific">Alkalihalophilus sp. As8PL</name>
    <dbReference type="NCBI Taxonomy" id="3237103"/>
    <lineage>
        <taxon>Bacteria</taxon>
        <taxon>Bacillati</taxon>
        <taxon>Bacillota</taxon>
        <taxon>Bacilli</taxon>
        <taxon>Bacillales</taxon>
        <taxon>Bacillaceae</taxon>
        <taxon>Alkalihalophilus</taxon>
    </lineage>
</organism>
<dbReference type="RefSeq" id="WP_368505156.1">
    <property type="nucleotide sequence ID" value="NZ_CP162551.1"/>
</dbReference>
<keyword evidence="1" id="KW-1133">Transmembrane helix</keyword>
<proteinExistence type="predicted"/>
<evidence type="ECO:0000259" key="2">
    <source>
        <dbReference type="Pfam" id="PF00144"/>
    </source>
</evidence>
<accession>A0AB39BVY3</accession>
<feature type="domain" description="Beta-lactamase-related" evidence="2">
    <location>
        <begin position="46"/>
        <end position="361"/>
    </location>
</feature>
<keyword evidence="3" id="KW-0378">Hydrolase</keyword>
<dbReference type="Gene3D" id="3.40.710.10">
    <property type="entry name" value="DD-peptidase/beta-lactamase superfamily"/>
    <property type="match status" value="1"/>
</dbReference>
<keyword evidence="1" id="KW-0812">Transmembrane</keyword>
<dbReference type="SUPFAM" id="SSF56601">
    <property type="entry name" value="beta-lactamase/transpeptidase-like"/>
    <property type="match status" value="1"/>
</dbReference>
<name>A0AB39BVY3_9BACI</name>
<dbReference type="InterPro" id="IPR050491">
    <property type="entry name" value="AmpC-like"/>
</dbReference>
<keyword evidence="1" id="KW-0472">Membrane</keyword>
<feature type="transmembrane region" description="Helical" evidence="1">
    <location>
        <begin position="514"/>
        <end position="537"/>
    </location>
</feature>
<protein>
    <submittedName>
        <fullName evidence="3">Serine hydrolase domain-containing protein</fullName>
        <ecNumber evidence="3">3.-.-.-</ecNumber>
    </submittedName>
</protein>
<dbReference type="InterPro" id="IPR012338">
    <property type="entry name" value="Beta-lactam/transpept-like"/>
</dbReference>
<feature type="transmembrane region" description="Helical" evidence="1">
    <location>
        <begin position="585"/>
        <end position="603"/>
    </location>
</feature>
<dbReference type="EMBL" id="CP162551">
    <property type="protein sequence ID" value="XDI37828.1"/>
    <property type="molecule type" value="Genomic_DNA"/>
</dbReference>
<dbReference type="GO" id="GO:0016787">
    <property type="term" value="F:hydrolase activity"/>
    <property type="evidence" value="ECO:0007669"/>
    <property type="project" value="UniProtKB-KW"/>
</dbReference>
<feature type="transmembrane region" description="Helical" evidence="1">
    <location>
        <begin position="543"/>
        <end position="564"/>
    </location>
</feature>